<reference evidence="1 2" key="1">
    <citation type="journal article" date="2019" name="Emerg. Microbes Infect.">
        <title>Comprehensive subspecies identification of 175 nontuberculous mycobacteria species based on 7547 genomic profiles.</title>
        <authorList>
            <person name="Matsumoto Y."/>
            <person name="Kinjo T."/>
            <person name="Motooka D."/>
            <person name="Nabeya D."/>
            <person name="Jung N."/>
            <person name="Uechi K."/>
            <person name="Horii T."/>
            <person name="Iida T."/>
            <person name="Fujita J."/>
            <person name="Nakamura S."/>
        </authorList>
    </citation>
    <scope>NUCLEOTIDE SEQUENCE [LARGE SCALE GENOMIC DNA]</scope>
    <source>
        <strain evidence="1 2">JCM 17899</strain>
    </source>
</reference>
<proteinExistence type="predicted"/>
<organism evidence="1 2">
    <name type="scientific">Mycolicibacterium sediminis</name>
    <dbReference type="NCBI Taxonomy" id="1286180"/>
    <lineage>
        <taxon>Bacteria</taxon>
        <taxon>Bacillati</taxon>
        <taxon>Actinomycetota</taxon>
        <taxon>Actinomycetes</taxon>
        <taxon>Mycobacteriales</taxon>
        <taxon>Mycobacteriaceae</taxon>
        <taxon>Mycolicibacterium</taxon>
    </lineage>
</organism>
<protein>
    <recommendedName>
        <fullName evidence="3">Alkylmercury lyase</fullName>
    </recommendedName>
</protein>
<evidence type="ECO:0000313" key="2">
    <source>
        <dbReference type="Proteomes" id="UP000467193"/>
    </source>
</evidence>
<keyword evidence="2" id="KW-1185">Reference proteome</keyword>
<dbReference type="Proteomes" id="UP000467193">
    <property type="component" value="Chromosome"/>
</dbReference>
<evidence type="ECO:0008006" key="3">
    <source>
        <dbReference type="Google" id="ProtNLM"/>
    </source>
</evidence>
<name>A0A7I7QYS6_9MYCO</name>
<dbReference type="EMBL" id="AP022588">
    <property type="protein sequence ID" value="BBY31539.1"/>
    <property type="molecule type" value="Genomic_DNA"/>
</dbReference>
<dbReference type="KEGG" id="msei:MSEDJ_56350"/>
<accession>A0A7I7QYS6</accession>
<gene>
    <name evidence="1" type="ORF">MSEDJ_56350</name>
</gene>
<sequence length="100" mass="10386">MTPDCPYTALAEALITVTLNELGLSHTPVLTTVIATTAEATRRQFTGSPSIVINGVDPWAHPGGEPGLTCRIHPSPAGLPTPHSLAQALIAAVQDDHRAS</sequence>
<evidence type="ECO:0000313" key="1">
    <source>
        <dbReference type="EMBL" id="BBY31539.1"/>
    </source>
</evidence>
<dbReference type="AlphaFoldDB" id="A0A7I7QYS6"/>